<reference evidence="1" key="2">
    <citation type="submission" date="2020-09" db="EMBL/GenBank/DDBJ databases">
        <authorList>
            <person name="Sun Q."/>
            <person name="Zhou Y."/>
        </authorList>
    </citation>
    <scope>NUCLEOTIDE SEQUENCE</scope>
    <source>
        <strain evidence="1">CGMCC 1.15322</strain>
    </source>
</reference>
<gene>
    <name evidence="1" type="ORF">GCM10011496_22230</name>
</gene>
<name>A0A916SII5_9BURK</name>
<dbReference type="Proteomes" id="UP000620596">
    <property type="component" value="Unassembled WGS sequence"/>
</dbReference>
<keyword evidence="2" id="KW-1185">Reference proteome</keyword>
<protein>
    <submittedName>
        <fullName evidence="1">Uncharacterized protein</fullName>
    </submittedName>
</protein>
<reference evidence="1" key="1">
    <citation type="journal article" date="2014" name="Int. J. Syst. Evol. Microbiol.">
        <title>Complete genome sequence of Corynebacterium casei LMG S-19264T (=DSM 44701T), isolated from a smear-ripened cheese.</title>
        <authorList>
            <consortium name="US DOE Joint Genome Institute (JGI-PGF)"/>
            <person name="Walter F."/>
            <person name="Albersmeier A."/>
            <person name="Kalinowski J."/>
            <person name="Ruckert C."/>
        </authorList>
    </citation>
    <scope>NUCLEOTIDE SEQUENCE</scope>
    <source>
        <strain evidence="1">CGMCC 1.15322</strain>
    </source>
</reference>
<comment type="caution">
    <text evidence="1">The sequence shown here is derived from an EMBL/GenBank/DDBJ whole genome shotgun (WGS) entry which is preliminary data.</text>
</comment>
<dbReference type="AlphaFoldDB" id="A0A916SII5"/>
<evidence type="ECO:0000313" key="1">
    <source>
        <dbReference type="EMBL" id="GGB00828.1"/>
    </source>
</evidence>
<organism evidence="1 2">
    <name type="scientific">Polaromonas eurypsychrophila</name>
    <dbReference type="NCBI Taxonomy" id="1614635"/>
    <lineage>
        <taxon>Bacteria</taxon>
        <taxon>Pseudomonadati</taxon>
        <taxon>Pseudomonadota</taxon>
        <taxon>Betaproteobacteria</taxon>
        <taxon>Burkholderiales</taxon>
        <taxon>Comamonadaceae</taxon>
        <taxon>Polaromonas</taxon>
    </lineage>
</organism>
<accession>A0A916SII5</accession>
<proteinExistence type="predicted"/>
<evidence type="ECO:0000313" key="2">
    <source>
        <dbReference type="Proteomes" id="UP000620596"/>
    </source>
</evidence>
<sequence length="98" mass="10790">MTGAEIDTFTARLARFTDKGLGLGDAEALADKLVTRDRESDDRRLCLECFHLSGQSGKAWDCRNWQAAKVASRARDAQLSAALVTQLQRCDGFKEVNA</sequence>
<dbReference type="EMBL" id="BMIG01000007">
    <property type="protein sequence ID" value="GGB00828.1"/>
    <property type="molecule type" value="Genomic_DNA"/>
</dbReference>